<dbReference type="OrthoDB" id="354304at2759"/>
<evidence type="ECO:0000313" key="5">
    <source>
        <dbReference type="Proteomes" id="UP000016088"/>
    </source>
</evidence>
<dbReference type="InterPro" id="IPR051695">
    <property type="entry name" value="Phosphoglycerate_Mutase"/>
</dbReference>
<dbReference type="EMBL" id="KE503206">
    <property type="protein sequence ID" value="EPX74630.1"/>
    <property type="molecule type" value="Genomic_DNA"/>
</dbReference>
<feature type="binding site" evidence="3">
    <location>
        <begin position="7"/>
        <end position="14"/>
    </location>
    <ligand>
        <name>substrate</name>
    </ligand>
</feature>
<dbReference type="Proteomes" id="UP000016088">
    <property type="component" value="Unassembled WGS sequence"/>
</dbReference>
<dbReference type="SUPFAM" id="SSF53254">
    <property type="entry name" value="Phosphoglycerate mutase-like"/>
    <property type="match status" value="1"/>
</dbReference>
<dbReference type="PANTHER" id="PTHR46517:SF1">
    <property type="entry name" value="FRUCTOSE-2,6-BISPHOSPHATASE TIGAR"/>
    <property type="match status" value="1"/>
</dbReference>
<dbReference type="InterPro" id="IPR029033">
    <property type="entry name" value="His_PPase_superfam"/>
</dbReference>
<dbReference type="PANTHER" id="PTHR46517">
    <property type="entry name" value="FRUCTOSE-2,6-BISPHOSPHATASE TIGAR"/>
    <property type="match status" value="1"/>
</dbReference>
<accession>S9R8X8</accession>
<evidence type="ECO:0000256" key="3">
    <source>
        <dbReference type="PIRSR" id="PIRSR613078-2"/>
    </source>
</evidence>
<dbReference type="VEuPathDB" id="FungiDB:SOCG_02113"/>
<dbReference type="HOGENOM" id="CLU_033323_9_2_1"/>
<organism evidence="4 5">
    <name type="scientific">Schizosaccharomyces octosporus (strain yFS286)</name>
    <name type="common">Fission yeast</name>
    <name type="synonym">Octosporomyces octosporus</name>
    <dbReference type="NCBI Taxonomy" id="483514"/>
    <lineage>
        <taxon>Eukaryota</taxon>
        <taxon>Fungi</taxon>
        <taxon>Dikarya</taxon>
        <taxon>Ascomycota</taxon>
        <taxon>Taphrinomycotina</taxon>
        <taxon>Schizosaccharomycetes</taxon>
        <taxon>Schizosaccharomycetales</taxon>
        <taxon>Schizosaccharomycetaceae</taxon>
        <taxon>Schizosaccharomyces</taxon>
    </lineage>
</organism>
<sequence>MKVFLIRHGQTEQNKVGILQGSVDTSLSETGQLQAKLLGSRLSSLNIDQIFCSSMKRCRETIKPLLELRPEIPIEYSDLIRERIYGELEGMNVVEAKRLMGTKHPDYYGEGFTSLKQRLVKFWEEKVVPLREEKKCVVVLCHGGVINALRAHFMEEKGYTYDHTKLEKKILTVNTSITEIEVTPEGTGHIYTFGDAAHLESEEHGRLIV</sequence>
<dbReference type="GO" id="GO:0043456">
    <property type="term" value="P:regulation of pentose-phosphate shunt"/>
    <property type="evidence" value="ECO:0007669"/>
    <property type="project" value="TreeGrafter"/>
</dbReference>
<dbReference type="OMA" id="DANNERW"/>
<keyword evidence="1" id="KW-0378">Hydrolase</keyword>
<dbReference type="GeneID" id="25031091"/>
<dbReference type="InterPro" id="IPR013078">
    <property type="entry name" value="His_Pase_superF_clade-1"/>
</dbReference>
<feature type="active site" description="Proton donor/acceptor" evidence="2">
    <location>
        <position position="82"/>
    </location>
</feature>
<feature type="active site" description="Tele-phosphohistidine intermediate" evidence="2">
    <location>
        <position position="8"/>
    </location>
</feature>
<dbReference type="Gene3D" id="3.40.50.1240">
    <property type="entry name" value="Phosphoglycerate mutase-like"/>
    <property type="match status" value="1"/>
</dbReference>
<dbReference type="GO" id="GO:0005829">
    <property type="term" value="C:cytosol"/>
    <property type="evidence" value="ECO:0007669"/>
    <property type="project" value="TreeGrafter"/>
</dbReference>
<protein>
    <submittedName>
        <fullName evidence="4">Phosphoglycerate mutase family protein</fullName>
    </submittedName>
</protein>
<dbReference type="GO" id="GO:0004331">
    <property type="term" value="F:fructose-2,6-bisphosphate 2-phosphatase activity"/>
    <property type="evidence" value="ECO:0007669"/>
    <property type="project" value="TreeGrafter"/>
</dbReference>
<proteinExistence type="predicted"/>
<feature type="binding site" evidence="3">
    <location>
        <position position="57"/>
    </location>
    <ligand>
        <name>substrate</name>
    </ligand>
</feature>
<dbReference type="eggNOG" id="KOG0235">
    <property type="taxonomic scope" value="Eukaryota"/>
</dbReference>
<feature type="binding site" evidence="3">
    <location>
        <begin position="82"/>
        <end position="85"/>
    </location>
    <ligand>
        <name>substrate</name>
    </ligand>
</feature>
<gene>
    <name evidence="4" type="ORF">SOCG_02113</name>
</gene>
<evidence type="ECO:0000256" key="2">
    <source>
        <dbReference type="PIRSR" id="PIRSR613078-1"/>
    </source>
</evidence>
<dbReference type="AlphaFoldDB" id="S9R8X8"/>
<dbReference type="Pfam" id="PF00300">
    <property type="entry name" value="His_Phos_1"/>
    <property type="match status" value="1"/>
</dbReference>
<dbReference type="PROSITE" id="PS00175">
    <property type="entry name" value="PG_MUTASE"/>
    <property type="match status" value="1"/>
</dbReference>
<keyword evidence="5" id="KW-1185">Reference proteome</keyword>
<evidence type="ECO:0000313" key="4">
    <source>
        <dbReference type="EMBL" id="EPX74630.1"/>
    </source>
</evidence>
<dbReference type="InterPro" id="IPR001345">
    <property type="entry name" value="PG/BPGM_mutase_AS"/>
</dbReference>
<evidence type="ECO:0000256" key="1">
    <source>
        <dbReference type="ARBA" id="ARBA00022801"/>
    </source>
</evidence>
<name>S9R8X8_SCHOY</name>
<dbReference type="CDD" id="cd07067">
    <property type="entry name" value="HP_PGM_like"/>
    <property type="match status" value="1"/>
</dbReference>
<dbReference type="GO" id="GO:0045820">
    <property type="term" value="P:negative regulation of glycolytic process"/>
    <property type="evidence" value="ECO:0007669"/>
    <property type="project" value="TreeGrafter"/>
</dbReference>
<dbReference type="RefSeq" id="XP_013016061.1">
    <property type="nucleotide sequence ID" value="XM_013160607.1"/>
</dbReference>
<reference evidence="4 5" key="1">
    <citation type="journal article" date="2011" name="Science">
        <title>Comparative functional genomics of the fission yeasts.</title>
        <authorList>
            <person name="Rhind N."/>
            <person name="Chen Z."/>
            <person name="Yassour M."/>
            <person name="Thompson D.A."/>
            <person name="Haas B.J."/>
            <person name="Habib N."/>
            <person name="Wapinski I."/>
            <person name="Roy S."/>
            <person name="Lin M.F."/>
            <person name="Heiman D.I."/>
            <person name="Young S.K."/>
            <person name="Furuya K."/>
            <person name="Guo Y."/>
            <person name="Pidoux A."/>
            <person name="Chen H.M."/>
            <person name="Robbertse B."/>
            <person name="Goldberg J.M."/>
            <person name="Aoki K."/>
            <person name="Bayne E.H."/>
            <person name="Berlin A.M."/>
            <person name="Desjardins C.A."/>
            <person name="Dobbs E."/>
            <person name="Dukaj L."/>
            <person name="Fan L."/>
            <person name="FitzGerald M.G."/>
            <person name="French C."/>
            <person name="Gujja S."/>
            <person name="Hansen K."/>
            <person name="Keifenheim D."/>
            <person name="Levin J.Z."/>
            <person name="Mosher R.A."/>
            <person name="Mueller C.A."/>
            <person name="Pfiffner J."/>
            <person name="Priest M."/>
            <person name="Russ C."/>
            <person name="Smialowska A."/>
            <person name="Swoboda P."/>
            <person name="Sykes S.M."/>
            <person name="Vaughn M."/>
            <person name="Vengrova S."/>
            <person name="Yoder R."/>
            <person name="Zeng Q."/>
            <person name="Allshire R."/>
            <person name="Baulcombe D."/>
            <person name="Birren B.W."/>
            <person name="Brown W."/>
            <person name="Ekwall K."/>
            <person name="Kellis M."/>
            <person name="Leatherwood J."/>
            <person name="Levin H."/>
            <person name="Margalit H."/>
            <person name="Martienssen R."/>
            <person name="Nieduszynski C.A."/>
            <person name="Spatafora J.W."/>
            <person name="Friedman N."/>
            <person name="Dalgaard J.Z."/>
            <person name="Baumann P."/>
            <person name="Niki H."/>
            <person name="Regev A."/>
            <person name="Nusbaum C."/>
        </authorList>
    </citation>
    <scope>NUCLEOTIDE SEQUENCE [LARGE SCALE GENOMIC DNA]</scope>
    <source>
        <strain evidence="5">yFS286</strain>
    </source>
</reference>
<dbReference type="SMART" id="SM00855">
    <property type="entry name" value="PGAM"/>
    <property type="match status" value="1"/>
</dbReference>